<feature type="domain" description="Reverse transcriptase" evidence="1">
    <location>
        <begin position="27"/>
        <end position="109"/>
    </location>
</feature>
<evidence type="ECO:0000313" key="2">
    <source>
        <dbReference type="EMBL" id="GBM34967.1"/>
    </source>
</evidence>
<evidence type="ECO:0000313" key="4">
    <source>
        <dbReference type="EMBL" id="GBM35079.1"/>
    </source>
</evidence>
<dbReference type="Proteomes" id="UP000499080">
    <property type="component" value="Unassembled WGS sequence"/>
</dbReference>
<dbReference type="EMBL" id="BGPR01094847">
    <property type="protein sequence ID" value="GBM36275.1"/>
    <property type="molecule type" value="Genomic_DNA"/>
</dbReference>
<protein>
    <submittedName>
        <fullName evidence="5">Retrovirus-related Pol polyprotein from transposon 17.6</fullName>
    </submittedName>
</protein>
<dbReference type="GO" id="GO:0071897">
    <property type="term" value="P:DNA biosynthetic process"/>
    <property type="evidence" value="ECO:0007669"/>
    <property type="project" value="UniProtKB-ARBA"/>
</dbReference>
<dbReference type="EMBL" id="BGPR01094502">
    <property type="protein sequence ID" value="GBM35012.1"/>
    <property type="molecule type" value="Genomic_DNA"/>
</dbReference>
<dbReference type="CDD" id="cd01647">
    <property type="entry name" value="RT_LTR"/>
    <property type="match status" value="1"/>
</dbReference>
<dbReference type="AlphaFoldDB" id="A0A4Y2F7R9"/>
<gene>
    <name evidence="5" type="primary">pol_844</name>
    <name evidence="4" type="synonym">pol_2167</name>
    <name evidence="2" type="synonym">pol_2373</name>
    <name evidence="3" type="synonym">pol_3840</name>
    <name evidence="2" type="ORF">AVEN_129405_1</name>
    <name evidence="5" type="ORF">AVEN_168812_1</name>
    <name evidence="4" type="ORF">AVEN_211190_1</name>
    <name evidence="3" type="ORF">AVEN_235799_1</name>
</gene>
<dbReference type="EMBL" id="BGPR01094493">
    <property type="protein sequence ID" value="GBM34967.1"/>
    <property type="molecule type" value="Genomic_DNA"/>
</dbReference>
<name>A0A4Y2F7R9_ARAVE</name>
<dbReference type="PANTHER" id="PTHR33064:SF37">
    <property type="entry name" value="RIBONUCLEASE H"/>
    <property type="match status" value="1"/>
</dbReference>
<proteinExistence type="predicted"/>
<sequence length="118" mass="13306">MLDLGVIEVGESDFSSPLILVEAPGRDPRPYTDYRKLNSVTRAEYFPLPNFEERVEAVASGKYITVIDLTKGYWQIPLSPQAQRYAAFSTPFGSYRPFTMPFGLLNAPYCHGNLVIRV</sequence>
<dbReference type="OrthoDB" id="7442690at2759"/>
<evidence type="ECO:0000313" key="5">
    <source>
        <dbReference type="EMBL" id="GBM36275.1"/>
    </source>
</evidence>
<dbReference type="Gene3D" id="3.10.10.10">
    <property type="entry name" value="HIV Type 1 Reverse Transcriptase, subunit A, domain 1"/>
    <property type="match status" value="1"/>
</dbReference>
<evidence type="ECO:0000313" key="6">
    <source>
        <dbReference type="Proteomes" id="UP000499080"/>
    </source>
</evidence>
<dbReference type="PANTHER" id="PTHR33064">
    <property type="entry name" value="POL PROTEIN"/>
    <property type="match status" value="1"/>
</dbReference>
<organism evidence="5 6">
    <name type="scientific">Araneus ventricosus</name>
    <name type="common">Orbweaver spider</name>
    <name type="synonym">Epeira ventricosa</name>
    <dbReference type="NCBI Taxonomy" id="182803"/>
    <lineage>
        <taxon>Eukaryota</taxon>
        <taxon>Metazoa</taxon>
        <taxon>Ecdysozoa</taxon>
        <taxon>Arthropoda</taxon>
        <taxon>Chelicerata</taxon>
        <taxon>Arachnida</taxon>
        <taxon>Araneae</taxon>
        <taxon>Araneomorphae</taxon>
        <taxon>Entelegynae</taxon>
        <taxon>Araneoidea</taxon>
        <taxon>Araneidae</taxon>
        <taxon>Araneus</taxon>
    </lineage>
</organism>
<accession>A0A4Y2F7R9</accession>
<dbReference type="InterPro" id="IPR043502">
    <property type="entry name" value="DNA/RNA_pol_sf"/>
</dbReference>
<dbReference type="InterPro" id="IPR000477">
    <property type="entry name" value="RT_dom"/>
</dbReference>
<dbReference type="InterPro" id="IPR043128">
    <property type="entry name" value="Rev_trsase/Diguanyl_cyclase"/>
</dbReference>
<dbReference type="Pfam" id="PF00078">
    <property type="entry name" value="RVT_1"/>
    <property type="match status" value="1"/>
</dbReference>
<comment type="caution">
    <text evidence="5">The sequence shown here is derived from an EMBL/GenBank/DDBJ whole genome shotgun (WGS) entry which is preliminary data.</text>
</comment>
<dbReference type="SUPFAM" id="SSF56672">
    <property type="entry name" value="DNA/RNA polymerases"/>
    <property type="match status" value="1"/>
</dbReference>
<dbReference type="EMBL" id="BGPR01094520">
    <property type="protein sequence ID" value="GBM35079.1"/>
    <property type="molecule type" value="Genomic_DNA"/>
</dbReference>
<dbReference type="InterPro" id="IPR051320">
    <property type="entry name" value="Viral_Replic_Matur_Polypro"/>
</dbReference>
<keyword evidence="6" id="KW-1185">Reference proteome</keyword>
<evidence type="ECO:0000313" key="3">
    <source>
        <dbReference type="EMBL" id="GBM35012.1"/>
    </source>
</evidence>
<dbReference type="Gene3D" id="3.30.70.270">
    <property type="match status" value="1"/>
</dbReference>
<reference evidence="5 6" key="1">
    <citation type="journal article" date="2019" name="Sci. Rep.">
        <title>Orb-weaving spider Araneus ventricosus genome elucidates the spidroin gene catalogue.</title>
        <authorList>
            <person name="Kono N."/>
            <person name="Nakamura H."/>
            <person name="Ohtoshi R."/>
            <person name="Moran D.A.P."/>
            <person name="Shinohara A."/>
            <person name="Yoshida Y."/>
            <person name="Fujiwara M."/>
            <person name="Mori M."/>
            <person name="Tomita M."/>
            <person name="Arakawa K."/>
        </authorList>
    </citation>
    <scope>NUCLEOTIDE SEQUENCE [LARGE SCALE GENOMIC DNA]</scope>
</reference>
<evidence type="ECO:0000259" key="1">
    <source>
        <dbReference type="Pfam" id="PF00078"/>
    </source>
</evidence>